<dbReference type="Gene3D" id="3.40.50.300">
    <property type="entry name" value="P-loop containing nucleotide triphosphate hydrolases"/>
    <property type="match status" value="2"/>
</dbReference>
<dbReference type="Pfam" id="PF13476">
    <property type="entry name" value="AAA_23"/>
    <property type="match status" value="1"/>
</dbReference>
<gene>
    <name evidence="3" type="ORF">GW587_25090</name>
</gene>
<proteinExistence type="predicted"/>
<dbReference type="PANTHER" id="PTHR32182">
    <property type="entry name" value="DNA REPLICATION AND REPAIR PROTEIN RECF"/>
    <property type="match status" value="1"/>
</dbReference>
<dbReference type="Pfam" id="PF13166">
    <property type="entry name" value="AAA_13"/>
    <property type="match status" value="1"/>
</dbReference>
<dbReference type="PANTHER" id="PTHR32182:SF22">
    <property type="entry name" value="ATP-DEPENDENT ENDONUCLEASE, OLD FAMILY-RELATED"/>
    <property type="match status" value="1"/>
</dbReference>
<evidence type="ECO:0000259" key="1">
    <source>
        <dbReference type="Pfam" id="PF13166"/>
    </source>
</evidence>
<accession>A0ABX0FSS5</accession>
<feature type="domain" description="Rad50/SbcC-type AAA" evidence="2">
    <location>
        <begin position="109"/>
        <end position="191"/>
    </location>
</feature>
<organism evidence="3 4">
    <name type="scientific">Duganella aceris</name>
    <dbReference type="NCBI Taxonomy" id="2703883"/>
    <lineage>
        <taxon>Bacteria</taxon>
        <taxon>Pseudomonadati</taxon>
        <taxon>Pseudomonadota</taxon>
        <taxon>Betaproteobacteria</taxon>
        <taxon>Burkholderiales</taxon>
        <taxon>Oxalobacteraceae</taxon>
        <taxon>Telluria group</taxon>
        <taxon>Duganella</taxon>
    </lineage>
</organism>
<reference evidence="4" key="1">
    <citation type="submission" date="2023-07" db="EMBL/GenBank/DDBJ databases">
        <title>Duganella aceri sp. nov., isolated from tree sap.</title>
        <authorList>
            <person name="Kim I.S."/>
        </authorList>
    </citation>
    <scope>NUCLEOTIDE SEQUENCE [LARGE SCALE GENOMIC DNA]</scope>
    <source>
        <strain evidence="4">SAP-35</strain>
    </source>
</reference>
<keyword evidence="4" id="KW-1185">Reference proteome</keyword>
<dbReference type="InterPro" id="IPR026866">
    <property type="entry name" value="CR006_AAA"/>
</dbReference>
<dbReference type="InterPro" id="IPR027417">
    <property type="entry name" value="P-loop_NTPase"/>
</dbReference>
<dbReference type="SUPFAM" id="SSF52540">
    <property type="entry name" value="P-loop containing nucleoside triphosphate hydrolases"/>
    <property type="match status" value="1"/>
</dbReference>
<dbReference type="InterPro" id="IPR038729">
    <property type="entry name" value="Rad50/SbcC_AAA"/>
</dbReference>
<comment type="caution">
    <text evidence="3">The sequence shown here is derived from an EMBL/GenBank/DDBJ whole genome shotgun (WGS) entry which is preliminary data.</text>
</comment>
<dbReference type="Proteomes" id="UP000666369">
    <property type="component" value="Unassembled WGS sequence"/>
</dbReference>
<sequence>MIAPPSRDASFRSHYLKAEEHTIMPEPIHVKIASDPFETWLAERPRWLQTAAAQMIENRRLPDEDEMAELVLLCKAEAAGKKDALFATVPVGSLAAAPGNPPIHIRQLLEVSGVNALKEGTGIDFGTANITVIYGQNGSGKTGFARLLKHACGSRAKEDILPNIFVAGNIPPTAKISIAKSGEIQPLIEWTIDAPTHRFLRDVHVFDSKSAQLYMGPKNEARYEPRKMRFLSSLIVVCDNVTKMLDAEKLALVKKTPALPPDFATTAGAIWVNGLTATTTAADVEKRCAYEQGHDDERIAGEQALNEKDIPGKLAQVTKSISTLQTLKTNLDALKLSFSNEQISPLVVARREALSKRKTASEDAKRVFAQAPLKGVGQDSWLALWKQARKYSESLAYPEHAFPVTQEQGRCVLCQQELDEQAQLRLDSFEAFVKNGLEAEAVAAEKILKDASATIPTMPTQEAWKLQCGVLKLGDDVGDATFLNLQTRWDGINTATDLAVIEEFDWSPFEELVTSLVLGHTTEQQTLTKLLQDENRKLLATRILDLRTSQWLAQNRKSIDAEIARLAALKRIEKAGALAKTNALTNKKNELGENELSTEYQARFAAELKELGGTRIPITPESKKEGKGKISFGLTIMDSKKPSSAARVLSEGETRIVTLAAFLADMGGSSDPSPFIFDDPISSLDQSFEERVVSRLVDLSKTRQVVVFTHRLSLLTLIENMIDRLKQQAKMEGKEAPATLQIQSLRRMGKVAGITNSLISIRDTNPQSAANRLRDEAVPQLAKLHAAGQAEEYEERAKSICSDFRILVERCVEKVLINDVLTRFRRSVETKNKIGALAKITPEDCQLVDNLMTRYSSFEHSQPDELPAELPDFEDIKRDVTALAAWIDGFKKRLI</sequence>
<evidence type="ECO:0000313" key="4">
    <source>
        <dbReference type="Proteomes" id="UP000666369"/>
    </source>
</evidence>
<name>A0ABX0FSS5_9BURK</name>
<protein>
    <submittedName>
        <fullName evidence="3">AAA family ATPase</fullName>
    </submittedName>
</protein>
<feature type="domain" description="Protein CR006 P-loop" evidence="1">
    <location>
        <begin position="557"/>
        <end position="729"/>
    </location>
</feature>
<dbReference type="EMBL" id="JAADJT010000013">
    <property type="protein sequence ID" value="NGZ87523.1"/>
    <property type="molecule type" value="Genomic_DNA"/>
</dbReference>
<evidence type="ECO:0000313" key="3">
    <source>
        <dbReference type="EMBL" id="NGZ87523.1"/>
    </source>
</evidence>
<evidence type="ECO:0000259" key="2">
    <source>
        <dbReference type="Pfam" id="PF13476"/>
    </source>
</evidence>